<dbReference type="Gramene" id="C.cajan_31021.t">
    <property type="protein sequence ID" value="C.cajan_31021.t"/>
    <property type="gene ID" value="C.cajan_31021"/>
</dbReference>
<name>A0A151RRM0_CAJCA</name>
<dbReference type="SUPFAM" id="SSF81383">
    <property type="entry name" value="F-box domain"/>
    <property type="match status" value="1"/>
</dbReference>
<proteinExistence type="predicted"/>
<dbReference type="Pfam" id="PF00646">
    <property type="entry name" value="F-box"/>
    <property type="match status" value="1"/>
</dbReference>
<evidence type="ECO:0000313" key="2">
    <source>
        <dbReference type="EMBL" id="KYP45183.1"/>
    </source>
</evidence>
<dbReference type="Proteomes" id="UP000075243">
    <property type="component" value="Unassembled WGS sequence"/>
</dbReference>
<evidence type="ECO:0000259" key="1">
    <source>
        <dbReference type="PROSITE" id="PS50181"/>
    </source>
</evidence>
<dbReference type="InterPro" id="IPR050232">
    <property type="entry name" value="FBL13/AtMIF1-like"/>
</dbReference>
<dbReference type="PROSITE" id="PS50181">
    <property type="entry name" value="FBOX"/>
    <property type="match status" value="1"/>
</dbReference>
<dbReference type="InterPro" id="IPR053781">
    <property type="entry name" value="F-box_AtFBL13-like"/>
</dbReference>
<feature type="domain" description="F-box" evidence="1">
    <location>
        <begin position="19"/>
        <end position="67"/>
    </location>
</feature>
<dbReference type="PANTHER" id="PTHR31900:SF30">
    <property type="entry name" value="SUPERFAMILY PROTEIN, PUTATIVE-RELATED"/>
    <property type="match status" value="1"/>
</dbReference>
<dbReference type="InterPro" id="IPR001810">
    <property type="entry name" value="F-box_dom"/>
</dbReference>
<reference evidence="2" key="1">
    <citation type="journal article" date="2012" name="Nat. Biotechnol.">
        <title>Draft genome sequence of pigeonpea (Cajanus cajan), an orphan legume crop of resource-poor farmers.</title>
        <authorList>
            <person name="Varshney R.K."/>
            <person name="Chen W."/>
            <person name="Li Y."/>
            <person name="Bharti A.K."/>
            <person name="Saxena R.K."/>
            <person name="Schlueter J.A."/>
            <person name="Donoghue M.T."/>
            <person name="Azam S."/>
            <person name="Fan G."/>
            <person name="Whaley A.M."/>
            <person name="Farmer A.D."/>
            <person name="Sheridan J."/>
            <person name="Iwata A."/>
            <person name="Tuteja R."/>
            <person name="Penmetsa R.V."/>
            <person name="Wu W."/>
            <person name="Upadhyaya H.D."/>
            <person name="Yang S.P."/>
            <person name="Shah T."/>
            <person name="Saxena K.B."/>
            <person name="Michael T."/>
            <person name="McCombie W.R."/>
            <person name="Yang B."/>
            <person name="Zhang G."/>
            <person name="Yang H."/>
            <person name="Wang J."/>
            <person name="Spillane C."/>
            <person name="Cook D.R."/>
            <person name="May G.D."/>
            <person name="Xu X."/>
            <person name="Jackson S.A."/>
        </authorList>
    </citation>
    <scope>NUCLEOTIDE SEQUENCE [LARGE SCALE GENOMIC DNA]</scope>
</reference>
<dbReference type="Gene3D" id="3.80.10.10">
    <property type="entry name" value="Ribonuclease Inhibitor"/>
    <property type="match status" value="1"/>
</dbReference>
<dbReference type="InterPro" id="IPR032675">
    <property type="entry name" value="LRR_dom_sf"/>
</dbReference>
<dbReference type="STRING" id="3821.A0A151RRM0"/>
<gene>
    <name evidence="2" type="ORF">KK1_033318</name>
</gene>
<sequence length="366" mass="41878">MEGKQRKGKLVTKMKKLRRDELIELPDSVLLHIMKFMDTKYAIQTCVLSKRWKNLWKSLTNLTFNSSHFSTLNKFTKFVSFVLSNRDDSISLLDLDFKRHGSVEPKFLNRLIKYVVLHNVQHLTIDAKLSFRANFEFPSFIFNCQFLSSLKLCIKGVASMKMLPKSLQLPALKILHLEYFTFTACDNDLAEPFSSCYMLSSLVMGHCSLHNDAKRLSISNSKLSSLTILSSFEGRVRDTSLSTPNLVSLTIMGYSNQQLSSTCNLSFLEEVNIHVVRNTDFVTIISWLQMFANVKTMTLSSSTLEILLKDLSNPGLVKSQPPSFARLESLKVEMKQYSRISDKNKKLTSQYLLQNSPFDTIDIINY</sequence>
<dbReference type="EMBL" id="KQ483600">
    <property type="protein sequence ID" value="KYP45183.1"/>
    <property type="molecule type" value="Genomic_DNA"/>
</dbReference>
<evidence type="ECO:0000313" key="3">
    <source>
        <dbReference type="Proteomes" id="UP000075243"/>
    </source>
</evidence>
<dbReference type="SMART" id="SM00256">
    <property type="entry name" value="FBOX"/>
    <property type="match status" value="1"/>
</dbReference>
<dbReference type="InterPro" id="IPR036047">
    <property type="entry name" value="F-box-like_dom_sf"/>
</dbReference>
<dbReference type="SUPFAM" id="SSF52058">
    <property type="entry name" value="L domain-like"/>
    <property type="match status" value="1"/>
</dbReference>
<keyword evidence="3" id="KW-1185">Reference proteome</keyword>
<dbReference type="CDD" id="cd22160">
    <property type="entry name" value="F-box_AtFBL13-like"/>
    <property type="match status" value="1"/>
</dbReference>
<dbReference type="AlphaFoldDB" id="A0A151RRM0"/>
<organism evidence="2 3">
    <name type="scientific">Cajanus cajan</name>
    <name type="common">Pigeon pea</name>
    <name type="synonym">Cajanus indicus</name>
    <dbReference type="NCBI Taxonomy" id="3821"/>
    <lineage>
        <taxon>Eukaryota</taxon>
        <taxon>Viridiplantae</taxon>
        <taxon>Streptophyta</taxon>
        <taxon>Embryophyta</taxon>
        <taxon>Tracheophyta</taxon>
        <taxon>Spermatophyta</taxon>
        <taxon>Magnoliopsida</taxon>
        <taxon>eudicotyledons</taxon>
        <taxon>Gunneridae</taxon>
        <taxon>Pentapetalae</taxon>
        <taxon>rosids</taxon>
        <taxon>fabids</taxon>
        <taxon>Fabales</taxon>
        <taxon>Fabaceae</taxon>
        <taxon>Papilionoideae</taxon>
        <taxon>50 kb inversion clade</taxon>
        <taxon>NPAAA clade</taxon>
        <taxon>indigoferoid/millettioid clade</taxon>
        <taxon>Phaseoleae</taxon>
        <taxon>Cajanus</taxon>
    </lineage>
</organism>
<accession>A0A151RRM0</accession>
<dbReference type="OMA" id="IVMINRE"/>
<protein>
    <submittedName>
        <fullName evidence="2">F-box/LRR-repeat protein 13</fullName>
    </submittedName>
</protein>
<dbReference type="PANTHER" id="PTHR31900">
    <property type="entry name" value="F-BOX/RNI SUPERFAMILY PROTEIN-RELATED"/>
    <property type="match status" value="1"/>
</dbReference>